<protein>
    <recommendedName>
        <fullName evidence="1">Myb-like domain-containing protein</fullName>
    </recommendedName>
</protein>
<dbReference type="PROSITE" id="PS50090">
    <property type="entry name" value="MYB_LIKE"/>
    <property type="match status" value="2"/>
</dbReference>
<dbReference type="CDD" id="cd00167">
    <property type="entry name" value="SANT"/>
    <property type="match status" value="1"/>
</dbReference>
<dbReference type="EMBL" id="LN728020">
    <property type="protein sequence ID" value="CEP12496.1"/>
    <property type="molecule type" value="Genomic_DNA"/>
</dbReference>
<evidence type="ECO:0000259" key="1">
    <source>
        <dbReference type="PROSITE" id="PS50090"/>
    </source>
</evidence>
<dbReference type="InterPro" id="IPR009057">
    <property type="entry name" value="Homeodomain-like_sf"/>
</dbReference>
<accession>A0A0B7N2I8</accession>
<dbReference type="InterPro" id="IPR001005">
    <property type="entry name" value="SANT/Myb"/>
</dbReference>
<keyword evidence="3" id="KW-1185">Reference proteome</keyword>
<gene>
    <name evidence="2" type="primary">PARPA_06464.1 scaffold 22648</name>
</gene>
<dbReference type="AlphaFoldDB" id="A0A0B7N2I8"/>
<feature type="domain" description="Myb-like" evidence="1">
    <location>
        <begin position="64"/>
        <end position="114"/>
    </location>
</feature>
<organism evidence="2 3">
    <name type="scientific">Parasitella parasitica</name>
    <dbReference type="NCBI Taxonomy" id="35722"/>
    <lineage>
        <taxon>Eukaryota</taxon>
        <taxon>Fungi</taxon>
        <taxon>Fungi incertae sedis</taxon>
        <taxon>Mucoromycota</taxon>
        <taxon>Mucoromycotina</taxon>
        <taxon>Mucoromycetes</taxon>
        <taxon>Mucorales</taxon>
        <taxon>Mucorineae</taxon>
        <taxon>Mucoraceae</taxon>
        <taxon>Parasitella</taxon>
    </lineage>
</organism>
<dbReference type="SMART" id="SM00717">
    <property type="entry name" value="SANT"/>
    <property type="match status" value="2"/>
</dbReference>
<evidence type="ECO:0000313" key="2">
    <source>
        <dbReference type="EMBL" id="CEP12496.1"/>
    </source>
</evidence>
<reference evidence="2 3" key="1">
    <citation type="submission" date="2014-09" db="EMBL/GenBank/DDBJ databases">
        <authorList>
            <person name="Ellenberger Sabrina"/>
        </authorList>
    </citation>
    <scope>NUCLEOTIDE SEQUENCE [LARGE SCALE GENOMIC DNA]</scope>
    <source>
        <strain evidence="2 3">CBS 412.66</strain>
    </source>
</reference>
<feature type="domain" description="Myb-like" evidence="1">
    <location>
        <begin position="120"/>
        <end position="164"/>
    </location>
</feature>
<dbReference type="STRING" id="35722.A0A0B7N2I8"/>
<dbReference type="OrthoDB" id="2143914at2759"/>
<evidence type="ECO:0000313" key="3">
    <source>
        <dbReference type="Proteomes" id="UP000054107"/>
    </source>
</evidence>
<dbReference type="SUPFAM" id="SSF46689">
    <property type="entry name" value="Homeodomain-like"/>
    <property type="match status" value="1"/>
</dbReference>
<dbReference type="Proteomes" id="UP000054107">
    <property type="component" value="Unassembled WGS sequence"/>
</dbReference>
<sequence length="180" mass="20949">MDIKNLLCHTTQHYNEEQYEKQVFDYCPSSPSSWSSASSKSSIDSPMLSPITPSAVSTGALRKKQHQTRTPWTSSEDYLLEKGYLQGLSWAMISSKYLPHRSRGCCWGRFKTLQTKCTEKKNWTESEDRILLDAIKKHTRLFKQAWRSVALDLNDRDWRECEIRSARISGLIVQRQKQQD</sequence>
<dbReference type="Gene3D" id="1.10.10.60">
    <property type="entry name" value="Homeodomain-like"/>
    <property type="match status" value="1"/>
</dbReference>
<proteinExistence type="predicted"/>
<name>A0A0B7N2I8_9FUNG</name>